<reference evidence="4 5" key="1">
    <citation type="submission" date="2009-08" db="EMBL/GenBank/DDBJ databases">
        <title>The draft genome of Rhodobacter sp. SW2.</title>
        <authorList>
            <consortium name="US DOE Joint Genome Institute (JGI-PGF)"/>
            <person name="Lucas S."/>
            <person name="Copeland A."/>
            <person name="Lapidus A."/>
            <person name="Glavina del Rio T."/>
            <person name="Tice H."/>
            <person name="Bruce D."/>
            <person name="Goodwin L."/>
            <person name="Pitluck S."/>
            <person name="Larimer F."/>
            <person name="Land M.L."/>
            <person name="Hauser L."/>
            <person name="Emerson D."/>
        </authorList>
    </citation>
    <scope>NUCLEOTIDE SEQUENCE [LARGE SCALE GENOMIC DNA]</scope>
    <source>
        <strain evidence="4 5">SW2</strain>
    </source>
</reference>
<evidence type="ECO:0000313" key="4">
    <source>
        <dbReference type="EMBL" id="EEW27000.1"/>
    </source>
</evidence>
<dbReference type="PANTHER" id="PTHR43877:SF1">
    <property type="entry name" value="ACETYLTRANSFERASE"/>
    <property type="match status" value="1"/>
</dbReference>
<evidence type="ECO:0000256" key="2">
    <source>
        <dbReference type="ARBA" id="ARBA00023315"/>
    </source>
</evidence>
<dbReference type="Proteomes" id="UP000010121">
    <property type="component" value="Unassembled WGS sequence"/>
</dbReference>
<dbReference type="STRING" id="371731.Rsw2DRAFT_0235"/>
<keyword evidence="5" id="KW-1185">Reference proteome</keyword>
<dbReference type="OrthoDB" id="5997585at2"/>
<keyword evidence="2" id="KW-0012">Acyltransferase</keyword>
<dbReference type="AlphaFoldDB" id="C8RWQ7"/>
<proteinExistence type="predicted"/>
<dbReference type="Gene3D" id="3.40.630.30">
    <property type="match status" value="1"/>
</dbReference>
<feature type="domain" description="N-acetyltransferase" evidence="3">
    <location>
        <begin position="1"/>
        <end position="160"/>
    </location>
</feature>
<sequence length="160" mass="16517">MIVRAAVLADAPAMAALLNRIIDIGGTTAHEIPLTEAQVAQHYISGPAVICCHVAEGAGQVIGFQSLDRHPGLPDGWGDIGTFVSPDLQRSGAGAALFAATCAAAKAAGVAVINATIRADNAPGLGYYARRGFTDYATDPAFALRDGTRVGRISRRFDLA</sequence>
<name>C8RWQ7_9RHOB</name>
<comment type="caution">
    <text evidence="4">The sequence shown here is derived from an EMBL/GenBank/DDBJ whole genome shotgun (WGS) entry which is preliminary data.</text>
</comment>
<keyword evidence="1 4" id="KW-0808">Transferase</keyword>
<dbReference type="Pfam" id="PF00583">
    <property type="entry name" value="Acetyltransf_1"/>
    <property type="match status" value="1"/>
</dbReference>
<gene>
    <name evidence="4" type="ORF">Rsw2DRAFT_0235</name>
</gene>
<dbReference type="RefSeq" id="WP_008027200.1">
    <property type="nucleotide sequence ID" value="NZ_ACYY01000001.1"/>
</dbReference>
<accession>C8RWQ7</accession>
<dbReference type="PANTHER" id="PTHR43877">
    <property type="entry name" value="AMINOALKYLPHOSPHONATE N-ACETYLTRANSFERASE-RELATED-RELATED"/>
    <property type="match status" value="1"/>
</dbReference>
<organism evidence="4 5">
    <name type="scientific">Rhodobacter ferrooxidans</name>
    <dbReference type="NCBI Taxonomy" id="371731"/>
    <lineage>
        <taxon>Bacteria</taxon>
        <taxon>Pseudomonadati</taxon>
        <taxon>Pseudomonadota</taxon>
        <taxon>Alphaproteobacteria</taxon>
        <taxon>Rhodobacterales</taxon>
        <taxon>Rhodobacter group</taxon>
        <taxon>Rhodobacter</taxon>
    </lineage>
</organism>
<protein>
    <submittedName>
        <fullName evidence="4">GCN5-related N-acetyltransferase</fullName>
    </submittedName>
</protein>
<evidence type="ECO:0000313" key="5">
    <source>
        <dbReference type="Proteomes" id="UP000010121"/>
    </source>
</evidence>
<dbReference type="GO" id="GO:0016747">
    <property type="term" value="F:acyltransferase activity, transferring groups other than amino-acyl groups"/>
    <property type="evidence" value="ECO:0007669"/>
    <property type="project" value="InterPro"/>
</dbReference>
<dbReference type="PROSITE" id="PS51186">
    <property type="entry name" value="GNAT"/>
    <property type="match status" value="1"/>
</dbReference>
<dbReference type="InterPro" id="IPR000182">
    <property type="entry name" value="GNAT_dom"/>
</dbReference>
<dbReference type="InterPro" id="IPR050832">
    <property type="entry name" value="Bact_Acetyltransf"/>
</dbReference>
<dbReference type="InterPro" id="IPR016181">
    <property type="entry name" value="Acyl_CoA_acyltransferase"/>
</dbReference>
<dbReference type="eggNOG" id="COG1247">
    <property type="taxonomic scope" value="Bacteria"/>
</dbReference>
<dbReference type="EMBL" id="ACYY01000001">
    <property type="protein sequence ID" value="EEW27000.1"/>
    <property type="molecule type" value="Genomic_DNA"/>
</dbReference>
<evidence type="ECO:0000259" key="3">
    <source>
        <dbReference type="PROSITE" id="PS51186"/>
    </source>
</evidence>
<evidence type="ECO:0000256" key="1">
    <source>
        <dbReference type="ARBA" id="ARBA00022679"/>
    </source>
</evidence>
<dbReference type="SUPFAM" id="SSF55729">
    <property type="entry name" value="Acyl-CoA N-acyltransferases (Nat)"/>
    <property type="match status" value="1"/>
</dbReference>